<dbReference type="PANTHER" id="PTHR42736">
    <property type="entry name" value="PROTEIN-GLUTAMINE GAMMA-GLUTAMYLTRANSFERASE"/>
    <property type="match status" value="1"/>
</dbReference>
<dbReference type="SUPFAM" id="SSF54001">
    <property type="entry name" value="Cysteine proteinases"/>
    <property type="match status" value="1"/>
</dbReference>
<organism evidence="4 5">
    <name type="scientific">Leifsonia williamsii</name>
    <dbReference type="NCBI Taxonomy" id="3035919"/>
    <lineage>
        <taxon>Bacteria</taxon>
        <taxon>Bacillati</taxon>
        <taxon>Actinomycetota</taxon>
        <taxon>Actinomycetes</taxon>
        <taxon>Micrococcales</taxon>
        <taxon>Microbacteriaceae</taxon>
        <taxon>Leifsonia</taxon>
    </lineage>
</organism>
<evidence type="ECO:0000259" key="3">
    <source>
        <dbReference type="SMART" id="SM00460"/>
    </source>
</evidence>
<proteinExistence type="predicted"/>
<feature type="region of interest" description="Disordered" evidence="1">
    <location>
        <begin position="315"/>
        <end position="379"/>
    </location>
</feature>
<feature type="transmembrane region" description="Helical" evidence="2">
    <location>
        <begin position="82"/>
        <end position="100"/>
    </location>
</feature>
<comment type="caution">
    <text evidence="4">The sequence shown here is derived from an EMBL/GenBank/DDBJ whole genome shotgun (WGS) entry which is preliminary data.</text>
</comment>
<keyword evidence="2" id="KW-0812">Transmembrane</keyword>
<accession>A0ABT8KDD8</accession>
<feature type="transmembrane region" description="Helical" evidence="2">
    <location>
        <begin position="30"/>
        <end position="51"/>
    </location>
</feature>
<feature type="compositionally biased region" description="Polar residues" evidence="1">
    <location>
        <begin position="642"/>
        <end position="660"/>
    </location>
</feature>
<feature type="region of interest" description="Disordered" evidence="1">
    <location>
        <begin position="478"/>
        <end position="497"/>
    </location>
</feature>
<keyword evidence="2" id="KW-0472">Membrane</keyword>
<gene>
    <name evidence="4" type="ORF">P5G50_07745</name>
</gene>
<evidence type="ECO:0000313" key="4">
    <source>
        <dbReference type="EMBL" id="MDN4614339.1"/>
    </source>
</evidence>
<feature type="transmembrane region" description="Helical" evidence="2">
    <location>
        <begin position="226"/>
        <end position="245"/>
    </location>
</feature>
<dbReference type="EMBL" id="JAROCF010000001">
    <property type="protein sequence ID" value="MDN4614339.1"/>
    <property type="molecule type" value="Genomic_DNA"/>
</dbReference>
<feature type="domain" description="Transglutaminase-like" evidence="3">
    <location>
        <begin position="543"/>
        <end position="625"/>
    </location>
</feature>
<keyword evidence="5" id="KW-1185">Reference proteome</keyword>
<evidence type="ECO:0000256" key="2">
    <source>
        <dbReference type="SAM" id="Phobius"/>
    </source>
</evidence>
<dbReference type="PANTHER" id="PTHR42736:SF1">
    <property type="entry name" value="PROTEIN-GLUTAMINE GAMMA-GLUTAMYLTRANSFERASE"/>
    <property type="match status" value="1"/>
</dbReference>
<feature type="transmembrane region" description="Helical" evidence="2">
    <location>
        <begin position="171"/>
        <end position="189"/>
    </location>
</feature>
<dbReference type="Proteomes" id="UP001174208">
    <property type="component" value="Unassembled WGS sequence"/>
</dbReference>
<protein>
    <submittedName>
        <fullName evidence="4">TransglutaminaseTgpA domain-containing protein</fullName>
    </submittedName>
</protein>
<dbReference type="Pfam" id="PF01841">
    <property type="entry name" value="Transglut_core"/>
    <property type="match status" value="1"/>
</dbReference>
<evidence type="ECO:0000256" key="1">
    <source>
        <dbReference type="SAM" id="MobiDB-lite"/>
    </source>
</evidence>
<evidence type="ECO:0000313" key="5">
    <source>
        <dbReference type="Proteomes" id="UP001174208"/>
    </source>
</evidence>
<feature type="transmembrane region" description="Helical" evidence="2">
    <location>
        <begin position="195"/>
        <end position="214"/>
    </location>
</feature>
<feature type="transmembrane region" description="Helical" evidence="2">
    <location>
        <begin position="144"/>
        <end position="164"/>
    </location>
</feature>
<dbReference type="Gene3D" id="3.10.620.30">
    <property type="match status" value="1"/>
</dbReference>
<feature type="region of interest" description="Disordered" evidence="1">
    <location>
        <begin position="1"/>
        <end position="21"/>
    </location>
</feature>
<dbReference type="SMART" id="SM00460">
    <property type="entry name" value="TGc"/>
    <property type="match status" value="1"/>
</dbReference>
<name>A0ABT8KDD8_9MICO</name>
<feature type="compositionally biased region" description="Gly residues" evidence="1">
    <location>
        <begin position="328"/>
        <end position="341"/>
    </location>
</feature>
<dbReference type="RefSeq" id="WP_301211246.1">
    <property type="nucleotide sequence ID" value="NZ_JAROCF010000001.1"/>
</dbReference>
<feature type="transmembrane region" description="Helical" evidence="2">
    <location>
        <begin position="684"/>
        <end position="708"/>
    </location>
</feature>
<dbReference type="InterPro" id="IPR002931">
    <property type="entry name" value="Transglutaminase-like"/>
</dbReference>
<reference evidence="4" key="1">
    <citation type="submission" date="2023-06" db="EMBL/GenBank/DDBJ databases">
        <title>MT1 and MT2 Draft Genomes of Novel Species.</title>
        <authorList>
            <person name="Venkateswaran K."/>
        </authorList>
    </citation>
    <scope>NUCLEOTIDE SEQUENCE</scope>
    <source>
        <strain evidence="4">F6_8S_P_1B</strain>
    </source>
</reference>
<dbReference type="InterPro" id="IPR038765">
    <property type="entry name" value="Papain-like_cys_pep_sf"/>
</dbReference>
<dbReference type="InterPro" id="IPR052901">
    <property type="entry name" value="Bact_TGase-like"/>
</dbReference>
<feature type="region of interest" description="Disordered" evidence="1">
    <location>
        <begin position="620"/>
        <end position="677"/>
    </location>
</feature>
<sequence length="836" mass="84961">MSRRAESGGRAKRRGRRAPGYTAAGERQTVLRVVDAAVLALAVMAACAPLVPVYGGLAAVPATVGGALLGAAAAASSRRLPLLVSLVGPVVAYVVAGTALCRVDGSVAGVVPTASTLAVLARGPVTTWSRVLTLPAPLGDDAEALIAALLIALVGAFAACSVAARAADGRRAQAAALVPVAVMAVSMVFASDRSLAAVGVGVGMAALLAFWAAWRAGRLRTRRPLALILAVAALAGGGAVAPVVVRAERLQVREQVQPPIDLSDLASPLSAFRRFVKDGDQAMLTVSGLPAGAPVRLATMDAYDGLVWNVSAGPAAGGAPSGDASSGSGSGGAGGSNGTTGAGTPDAGSPTSGFRRVSSDGRVPGASGTGDSTPSAAGRHAEVSVTIGALGGVWVPTVGDPAAIRGGEGTSLAGLQADSASETAILPRGLERGMQYTLDTRWTPRPSDKEIAAALAQDAPLAAVNGAPPSVAEAAAAMGQPGSADTGGKGAGKSAAKPAGGALAQRIAGELGSRGYFSHGLVGDGDFPSLSGHGAERMTAFLTGEVMVGDDEQYASAMALIAHQLGLPARVVMGFRTPEADGAKTGDTATTGAAATTTTFTGRDISAWVEVDLRGYGWVPFSPTPPESKRPDSAAPQPTPEPTNRSQQVPPRQPEPSQAPVTRAQAPPVDDAKAPREQADWRPAVLVAGGSALALLLLAAPFAAIVIAKATRRRRRRRAAEPLQRVTGGWDEVLALATDHGVVLARTATRTEKAEALAERWPQAGPVRIEALAHHADTAVFGDGRTESEEAERFWALVDELRAEVRAGSGWRRRLRARFSLRSLRRARRKPPGRSS</sequence>
<keyword evidence="2" id="KW-1133">Transmembrane helix</keyword>